<reference evidence="1 2" key="1">
    <citation type="submission" date="2015-11" db="EMBL/GenBank/DDBJ databases">
        <title>Expanding the genomic diversity of Burkholderia species for the development of highly accurate diagnostics.</title>
        <authorList>
            <person name="Sahl J."/>
            <person name="Keim P."/>
            <person name="Wagner D."/>
        </authorList>
    </citation>
    <scope>NUCLEOTIDE SEQUENCE [LARGE SCALE GENOMIC DNA]</scope>
    <source>
        <strain evidence="1 2">MSMB2036</strain>
    </source>
</reference>
<dbReference type="EMBL" id="LOXM01000283">
    <property type="protein sequence ID" value="KVG53010.1"/>
    <property type="molecule type" value="Genomic_DNA"/>
</dbReference>
<protein>
    <submittedName>
        <fullName evidence="1">N-terminal cleavage protein</fullName>
    </submittedName>
</protein>
<evidence type="ECO:0000313" key="2">
    <source>
        <dbReference type="Proteomes" id="UP000064029"/>
    </source>
</evidence>
<evidence type="ECO:0000313" key="1">
    <source>
        <dbReference type="EMBL" id="KVG53010.1"/>
    </source>
</evidence>
<accession>A0A103QP63</accession>
<organism evidence="1 2">
    <name type="scientific">Burkholderia ubonensis</name>
    <dbReference type="NCBI Taxonomy" id="101571"/>
    <lineage>
        <taxon>Bacteria</taxon>
        <taxon>Pseudomonadati</taxon>
        <taxon>Pseudomonadota</taxon>
        <taxon>Betaproteobacteria</taxon>
        <taxon>Burkholderiales</taxon>
        <taxon>Burkholderiaceae</taxon>
        <taxon>Burkholderia</taxon>
        <taxon>Burkholderia cepacia complex</taxon>
    </lineage>
</organism>
<dbReference type="OrthoDB" id="9034517at2"/>
<dbReference type="Proteomes" id="UP000064029">
    <property type="component" value="Unassembled WGS sequence"/>
</dbReference>
<dbReference type="AlphaFoldDB" id="A0A103QP63"/>
<gene>
    <name evidence="1" type="ORF">WJ33_09800</name>
</gene>
<proteinExistence type="predicted"/>
<comment type="caution">
    <text evidence="1">The sequence shown here is derived from an EMBL/GenBank/DDBJ whole genome shotgun (WGS) entry which is preliminary data.</text>
</comment>
<name>A0A103QP63_9BURK</name>
<sequence length="133" mass="13646">MMSARRTMRGASLIEAAVAVALLAVMMLAVAGGQFAMARAQRSTIWRERALWLADARIESARAAPGADAGLAALAVASLPDGVLTIDGGPGGVRLATVGWRDGDAAGCETGGRSARSPSCVRIPFREVPADAR</sequence>